<dbReference type="InterPro" id="IPR006115">
    <property type="entry name" value="6PGDH_NADP-bd"/>
</dbReference>
<accession>A0A7Y6TX24</accession>
<sequence length="316" mass="32459">MSRGDRADRAARLGFIGLGSMGGGMARCLLRAGWPVRLFARRPEAVQALVEAGAEAAPSIAALGRTCERVFLSLPDAAAVEEVLFGADGLADALAPGSCVVDTSTIAATSAQAFGARLRERGVSLLDAPVSGGQQGAEAGTLGCMVGGDVETVETCRPALEAFCKTITHVGPLGAGQTVKACNQVAVAGALMGVADALALARIQGVDPKVMRDVLLGGSARSFSLDKHAPRIVDGDFVPGFRARLMRKDLRLALDTARARAAVLPATALAERLLDELCDGGRGDWDWCALALRVQELSGLTVPAAPEPARPGADAP</sequence>
<reference evidence="6 7" key="1">
    <citation type="submission" date="2020-06" db="EMBL/GenBank/DDBJ databases">
        <title>Schlegella sp. ID0723 isolated from air conditioner.</title>
        <authorList>
            <person name="Kim D.Y."/>
            <person name="Kim D.-U."/>
        </authorList>
    </citation>
    <scope>NUCLEOTIDE SEQUENCE [LARGE SCALE GENOMIC DNA]</scope>
    <source>
        <strain evidence="6 7">ID0723</strain>
    </source>
</reference>
<dbReference type="EMBL" id="JABWMJ010000005">
    <property type="protein sequence ID" value="NUZ06576.1"/>
    <property type="molecule type" value="Genomic_DNA"/>
</dbReference>
<proteinExistence type="predicted"/>
<dbReference type="SUPFAM" id="SSF51735">
    <property type="entry name" value="NAD(P)-binding Rossmann-fold domains"/>
    <property type="match status" value="1"/>
</dbReference>
<dbReference type="InterPro" id="IPR029154">
    <property type="entry name" value="HIBADH-like_NADP-bd"/>
</dbReference>
<dbReference type="Proteomes" id="UP000529637">
    <property type="component" value="Unassembled WGS sequence"/>
</dbReference>
<feature type="active site" evidence="3">
    <location>
        <position position="180"/>
    </location>
</feature>
<dbReference type="InterPro" id="IPR036291">
    <property type="entry name" value="NAD(P)-bd_dom_sf"/>
</dbReference>
<evidence type="ECO:0000259" key="5">
    <source>
        <dbReference type="Pfam" id="PF14833"/>
    </source>
</evidence>
<dbReference type="PANTHER" id="PTHR43060:SF15">
    <property type="entry name" value="3-HYDROXYISOBUTYRATE DEHYDROGENASE-LIKE 1, MITOCHONDRIAL-RELATED"/>
    <property type="match status" value="1"/>
</dbReference>
<organism evidence="6 7">
    <name type="scientific">Piscinibacter koreensis</name>
    <dbReference type="NCBI Taxonomy" id="2742824"/>
    <lineage>
        <taxon>Bacteria</taxon>
        <taxon>Pseudomonadati</taxon>
        <taxon>Pseudomonadota</taxon>
        <taxon>Betaproteobacteria</taxon>
        <taxon>Burkholderiales</taxon>
        <taxon>Sphaerotilaceae</taxon>
        <taxon>Piscinibacter</taxon>
    </lineage>
</organism>
<evidence type="ECO:0000313" key="6">
    <source>
        <dbReference type="EMBL" id="NUZ06576.1"/>
    </source>
</evidence>
<gene>
    <name evidence="6" type="ORF">HQN59_12470</name>
</gene>
<dbReference type="RefSeq" id="WP_176069423.1">
    <property type="nucleotide sequence ID" value="NZ_JABWMJ010000005.1"/>
</dbReference>
<keyword evidence="1" id="KW-0560">Oxidoreductase</keyword>
<evidence type="ECO:0000256" key="2">
    <source>
        <dbReference type="ARBA" id="ARBA00023027"/>
    </source>
</evidence>
<keyword evidence="2" id="KW-0520">NAD</keyword>
<comment type="caution">
    <text evidence="6">The sequence shown here is derived from an EMBL/GenBank/DDBJ whole genome shotgun (WGS) entry which is preliminary data.</text>
</comment>
<dbReference type="AlphaFoldDB" id="A0A7Y6TX24"/>
<name>A0A7Y6TX24_9BURK</name>
<dbReference type="GO" id="GO:0050661">
    <property type="term" value="F:NADP binding"/>
    <property type="evidence" value="ECO:0007669"/>
    <property type="project" value="InterPro"/>
</dbReference>
<dbReference type="Pfam" id="PF03446">
    <property type="entry name" value="NAD_binding_2"/>
    <property type="match status" value="1"/>
</dbReference>
<evidence type="ECO:0000259" key="4">
    <source>
        <dbReference type="Pfam" id="PF03446"/>
    </source>
</evidence>
<evidence type="ECO:0000256" key="1">
    <source>
        <dbReference type="ARBA" id="ARBA00023002"/>
    </source>
</evidence>
<dbReference type="Gene3D" id="3.40.50.720">
    <property type="entry name" value="NAD(P)-binding Rossmann-like Domain"/>
    <property type="match status" value="1"/>
</dbReference>
<protein>
    <submittedName>
        <fullName evidence="6">NAD(P)-dependent oxidoreductase</fullName>
    </submittedName>
</protein>
<dbReference type="GO" id="GO:0016491">
    <property type="term" value="F:oxidoreductase activity"/>
    <property type="evidence" value="ECO:0007669"/>
    <property type="project" value="UniProtKB-KW"/>
</dbReference>
<keyword evidence="7" id="KW-1185">Reference proteome</keyword>
<dbReference type="PANTHER" id="PTHR43060">
    <property type="entry name" value="3-HYDROXYISOBUTYRATE DEHYDROGENASE-LIKE 1, MITOCHONDRIAL-RELATED"/>
    <property type="match status" value="1"/>
</dbReference>
<feature type="domain" description="3-hydroxyisobutyrate dehydrogenase-like NAD-binding" evidence="5">
    <location>
        <begin position="174"/>
        <end position="290"/>
    </location>
</feature>
<dbReference type="InterPro" id="IPR013328">
    <property type="entry name" value="6PGD_dom2"/>
</dbReference>
<evidence type="ECO:0000313" key="7">
    <source>
        <dbReference type="Proteomes" id="UP000529637"/>
    </source>
</evidence>
<evidence type="ECO:0000256" key="3">
    <source>
        <dbReference type="PIRSR" id="PIRSR000103-1"/>
    </source>
</evidence>
<feature type="domain" description="6-phosphogluconate dehydrogenase NADP-binding" evidence="4">
    <location>
        <begin position="13"/>
        <end position="171"/>
    </location>
</feature>
<dbReference type="InterPro" id="IPR015815">
    <property type="entry name" value="HIBADH-related"/>
</dbReference>
<dbReference type="SUPFAM" id="SSF48179">
    <property type="entry name" value="6-phosphogluconate dehydrogenase C-terminal domain-like"/>
    <property type="match status" value="1"/>
</dbReference>
<dbReference type="PIRSF" id="PIRSF000103">
    <property type="entry name" value="HIBADH"/>
    <property type="match status" value="1"/>
</dbReference>
<dbReference type="InterPro" id="IPR008927">
    <property type="entry name" value="6-PGluconate_DH-like_C_sf"/>
</dbReference>
<dbReference type="GO" id="GO:0051287">
    <property type="term" value="F:NAD binding"/>
    <property type="evidence" value="ECO:0007669"/>
    <property type="project" value="InterPro"/>
</dbReference>
<dbReference type="Pfam" id="PF14833">
    <property type="entry name" value="NAD_binding_11"/>
    <property type="match status" value="1"/>
</dbReference>
<dbReference type="Gene3D" id="1.10.1040.10">
    <property type="entry name" value="N-(1-d-carboxylethyl)-l-norvaline Dehydrogenase, domain 2"/>
    <property type="match status" value="1"/>
</dbReference>